<dbReference type="Gene3D" id="3.40.50.300">
    <property type="entry name" value="P-loop containing nucleotide triphosphate hydrolases"/>
    <property type="match status" value="1"/>
</dbReference>
<sequence length="200" mass="23334">MITKLESAYTFLIMRYMFIIVEDFKEKKKILEENTEKRIKKHDLDETFYVTTAVKEGTRLLDSNNILVLLGTEKCGKTEACLSLCKRCKEKDFAIIYLTSSNKEEVKYFIDKDKKEIYVFDINMKPTEDDALKELIDEVKLHASENIRFIFTVKTSAVTKLFDNLPADQQVKIDSLNEEDKKGILMNHMKHNNIDVCKVT</sequence>
<evidence type="ECO:0000259" key="1">
    <source>
        <dbReference type="Pfam" id="PF20720"/>
    </source>
</evidence>
<accession>A0A8S3R1J7</accession>
<organism evidence="2 3">
    <name type="scientific">Mytilus edulis</name>
    <name type="common">Blue mussel</name>
    <dbReference type="NCBI Taxonomy" id="6550"/>
    <lineage>
        <taxon>Eukaryota</taxon>
        <taxon>Metazoa</taxon>
        <taxon>Spiralia</taxon>
        <taxon>Lophotrochozoa</taxon>
        <taxon>Mollusca</taxon>
        <taxon>Bivalvia</taxon>
        <taxon>Autobranchia</taxon>
        <taxon>Pteriomorphia</taxon>
        <taxon>Mytilida</taxon>
        <taxon>Mytiloidea</taxon>
        <taxon>Mytilidae</taxon>
        <taxon>Mytilinae</taxon>
        <taxon>Mytilus</taxon>
    </lineage>
</organism>
<reference evidence="2" key="1">
    <citation type="submission" date="2021-03" db="EMBL/GenBank/DDBJ databases">
        <authorList>
            <person name="Bekaert M."/>
        </authorList>
    </citation>
    <scope>NUCLEOTIDE SEQUENCE</scope>
</reference>
<name>A0A8S3R1J7_MYTED</name>
<evidence type="ECO:0000313" key="3">
    <source>
        <dbReference type="Proteomes" id="UP000683360"/>
    </source>
</evidence>
<dbReference type="SUPFAM" id="SSF52540">
    <property type="entry name" value="P-loop containing nucleoside triphosphate hydrolases"/>
    <property type="match status" value="1"/>
</dbReference>
<evidence type="ECO:0000313" key="2">
    <source>
        <dbReference type="EMBL" id="CAG2200531.1"/>
    </source>
</evidence>
<comment type="caution">
    <text evidence="2">The sequence shown here is derived from an EMBL/GenBank/DDBJ whole genome shotgun (WGS) entry which is preliminary data.</text>
</comment>
<dbReference type="AlphaFoldDB" id="A0A8S3R1J7"/>
<dbReference type="InterPro" id="IPR049050">
    <property type="entry name" value="nSTAND3"/>
</dbReference>
<dbReference type="Pfam" id="PF20720">
    <property type="entry name" value="nSTAND3"/>
    <property type="match status" value="1"/>
</dbReference>
<dbReference type="Proteomes" id="UP000683360">
    <property type="component" value="Unassembled WGS sequence"/>
</dbReference>
<keyword evidence="3" id="KW-1185">Reference proteome</keyword>
<dbReference type="InterPro" id="IPR027417">
    <property type="entry name" value="P-loop_NTPase"/>
</dbReference>
<protein>
    <recommendedName>
        <fullName evidence="1">Novel STAND NTPase 3 domain-containing protein</fullName>
    </recommendedName>
</protein>
<gene>
    <name evidence="2" type="ORF">MEDL_15132</name>
</gene>
<proteinExistence type="predicted"/>
<dbReference type="EMBL" id="CAJPWZ010000750">
    <property type="protein sequence ID" value="CAG2200531.1"/>
    <property type="molecule type" value="Genomic_DNA"/>
</dbReference>
<feature type="domain" description="Novel STAND NTPase 3" evidence="1">
    <location>
        <begin position="48"/>
        <end position="191"/>
    </location>
</feature>